<dbReference type="EMBL" id="MFJX01000023">
    <property type="protein sequence ID" value="OGG31189.1"/>
    <property type="molecule type" value="Genomic_DNA"/>
</dbReference>
<proteinExistence type="inferred from homology"/>
<evidence type="ECO:0000313" key="3">
    <source>
        <dbReference type="EMBL" id="OGG31189.1"/>
    </source>
</evidence>
<comment type="caution">
    <text evidence="3">The sequence shown here is derived from an EMBL/GenBank/DDBJ whole genome shotgun (WGS) entry which is preliminary data.</text>
</comment>
<dbReference type="InterPro" id="IPR000836">
    <property type="entry name" value="PRTase_dom"/>
</dbReference>
<dbReference type="Gene3D" id="3.40.50.2020">
    <property type="match status" value="1"/>
</dbReference>
<reference evidence="3 4" key="1">
    <citation type="journal article" date="2016" name="Nat. Commun.">
        <title>Thousands of microbial genomes shed light on interconnected biogeochemical processes in an aquifer system.</title>
        <authorList>
            <person name="Anantharaman K."/>
            <person name="Brown C.T."/>
            <person name="Hug L.A."/>
            <person name="Sharon I."/>
            <person name="Castelle C.J."/>
            <person name="Probst A.J."/>
            <person name="Thomas B.C."/>
            <person name="Singh A."/>
            <person name="Wilkins M.J."/>
            <person name="Karaoz U."/>
            <person name="Brodie E.L."/>
            <person name="Williams K.H."/>
            <person name="Hubbard S.S."/>
            <person name="Banfield J.F."/>
        </authorList>
    </citation>
    <scope>NUCLEOTIDE SEQUENCE [LARGE SCALE GENOMIC DNA]</scope>
</reference>
<accession>A0A1F6B2N3</accession>
<dbReference type="SUPFAM" id="SSF53271">
    <property type="entry name" value="PRTase-like"/>
    <property type="match status" value="1"/>
</dbReference>
<dbReference type="InterPro" id="IPR051910">
    <property type="entry name" value="ComF/GntX_DNA_util-trans"/>
</dbReference>
<dbReference type="AlphaFoldDB" id="A0A1F6B2N3"/>
<comment type="similarity">
    <text evidence="1">Belongs to the ComF/GntX family.</text>
</comment>
<name>A0A1F6B2N3_9BACT</name>
<dbReference type="InterPro" id="IPR029057">
    <property type="entry name" value="PRTase-like"/>
</dbReference>
<evidence type="ECO:0000313" key="4">
    <source>
        <dbReference type="Proteomes" id="UP000176450"/>
    </source>
</evidence>
<evidence type="ECO:0000259" key="2">
    <source>
        <dbReference type="Pfam" id="PF18912"/>
    </source>
</evidence>
<gene>
    <name evidence="3" type="ORF">A3A63_04290</name>
</gene>
<evidence type="ECO:0000256" key="1">
    <source>
        <dbReference type="ARBA" id="ARBA00008007"/>
    </source>
</evidence>
<dbReference type="InterPro" id="IPR044005">
    <property type="entry name" value="DZR_2"/>
</dbReference>
<protein>
    <recommendedName>
        <fullName evidence="2">Double zinc ribbon domain-containing protein</fullName>
    </recommendedName>
</protein>
<dbReference type="CDD" id="cd06223">
    <property type="entry name" value="PRTases_typeI"/>
    <property type="match status" value="1"/>
</dbReference>
<dbReference type="PANTHER" id="PTHR47505:SF1">
    <property type="entry name" value="DNA UTILIZATION PROTEIN YHGH"/>
    <property type="match status" value="1"/>
</dbReference>
<feature type="domain" description="Double zinc ribbon" evidence="2">
    <location>
        <begin position="3"/>
        <end position="56"/>
    </location>
</feature>
<dbReference type="Proteomes" id="UP000176450">
    <property type="component" value="Unassembled WGS sequence"/>
</dbReference>
<dbReference type="PANTHER" id="PTHR47505">
    <property type="entry name" value="DNA UTILIZATION PROTEIN YHGH"/>
    <property type="match status" value="1"/>
</dbReference>
<organism evidence="3 4">
    <name type="scientific">Candidatus Gottesmanbacteria bacterium RIFCSPLOWO2_01_FULL_46_9</name>
    <dbReference type="NCBI Taxonomy" id="1798394"/>
    <lineage>
        <taxon>Bacteria</taxon>
        <taxon>Candidatus Gottesmaniibacteriota</taxon>
    </lineage>
</organism>
<dbReference type="Pfam" id="PF18912">
    <property type="entry name" value="DZR_2"/>
    <property type="match status" value="1"/>
</dbReference>
<sequence>MNLLDVFFPKRCVGCGRVGRYFCYRCKKTIRPILQNEAICPVCEKPAIDGFTHPRCTGRYEVDGLTSFFRYDGVVKKAIKTIKYRFVSDLASEFVSLIPESSISSLSTLLNTTFRSPLLIPIPLHPSRFRFRGFNQAEKLGNVFAEQLHISIKTDILRRTRETKPQVEMKYRKDRLHNMDGVFAPGSHFDKTPLKQNFVKNGTCGGVTVFDDVFTTGATMRAAANMLKRAGIRYVWGVTMAR</sequence>